<dbReference type="PANTHER" id="PTHR43355">
    <property type="entry name" value="FLAVIN REDUCTASE (NADPH)"/>
    <property type="match status" value="1"/>
</dbReference>
<organism evidence="2 3">
    <name type="scientific">Pediococcus claussenii (strain ATCC BAA-344 / DSM 14800 / JCM 18046 / KCTC 3811 / LMG 21948 / P06)</name>
    <dbReference type="NCBI Taxonomy" id="701521"/>
    <lineage>
        <taxon>Bacteria</taxon>
        <taxon>Bacillati</taxon>
        <taxon>Bacillota</taxon>
        <taxon>Bacilli</taxon>
        <taxon>Lactobacillales</taxon>
        <taxon>Lactobacillaceae</taxon>
        <taxon>Pediococcus</taxon>
    </lineage>
</organism>
<dbReference type="HOGENOM" id="CLU_025711_3_2_9"/>
<dbReference type="Pfam" id="PF13460">
    <property type="entry name" value="NAD_binding_10"/>
    <property type="match status" value="1"/>
</dbReference>
<name>G8PB83_PEDCP</name>
<dbReference type="GO" id="GO:0016646">
    <property type="term" value="F:oxidoreductase activity, acting on the CH-NH group of donors, NAD or NADP as acceptor"/>
    <property type="evidence" value="ECO:0007669"/>
    <property type="project" value="TreeGrafter"/>
</dbReference>
<evidence type="ECO:0000259" key="1">
    <source>
        <dbReference type="Pfam" id="PF13460"/>
    </source>
</evidence>
<dbReference type="EMBL" id="CP003137">
    <property type="protein sequence ID" value="AEV94712.1"/>
    <property type="molecule type" value="Genomic_DNA"/>
</dbReference>
<feature type="domain" description="NAD(P)-binding" evidence="1">
    <location>
        <begin position="7"/>
        <end position="192"/>
    </location>
</feature>
<dbReference type="RefSeq" id="WP_014214910.1">
    <property type="nucleotide sequence ID" value="NC_016605.1"/>
</dbReference>
<dbReference type="AlphaFoldDB" id="G8PB83"/>
<gene>
    <name evidence="2" type="ordered locus">PECL_407</name>
</gene>
<dbReference type="CDD" id="cd05244">
    <property type="entry name" value="BVR-B_like_SDR_a"/>
    <property type="match status" value="1"/>
</dbReference>
<dbReference type="PATRIC" id="fig|701521.8.peg.384"/>
<protein>
    <submittedName>
        <fullName evidence="2">Dihydrodipicolinate reductase, family protein</fullName>
    </submittedName>
</protein>
<reference evidence="2 3" key="1">
    <citation type="journal article" date="2012" name="J. Bacteriol.">
        <title>Complete Genome Sequence of the Beer Spoilage Organism Pediococcus claussenii ATCC BAA-344T.</title>
        <authorList>
            <person name="Pittet V."/>
            <person name="Abegunde T."/>
            <person name="Marfleet T."/>
            <person name="Haakensen M."/>
            <person name="Morrow K."/>
            <person name="Jayaprakash T."/>
            <person name="Schroeder K."/>
            <person name="Trost B."/>
            <person name="Byrns S."/>
            <person name="Bergsveinson J."/>
            <person name="Kusalik A."/>
            <person name="Ziola B."/>
        </authorList>
    </citation>
    <scope>NUCLEOTIDE SEQUENCE [LARGE SCALE GENOMIC DNA]</scope>
    <source>
        <strain evidence="2 3">ATCC BAA-344</strain>
    </source>
</reference>
<dbReference type="PANTHER" id="PTHR43355:SF2">
    <property type="entry name" value="FLAVIN REDUCTASE (NADPH)"/>
    <property type="match status" value="1"/>
</dbReference>
<dbReference type="InterPro" id="IPR036291">
    <property type="entry name" value="NAD(P)-bd_dom_sf"/>
</dbReference>
<accession>G8PB83</accession>
<dbReference type="Gene3D" id="3.40.50.720">
    <property type="entry name" value="NAD(P)-binding Rossmann-like Domain"/>
    <property type="match status" value="1"/>
</dbReference>
<proteinExistence type="predicted"/>
<sequence length="208" mass="23240">MKIAVIGATGKAGYLIAREAQQRGHQVTAIIRHPNRLKLKIPFIQKDLFDLTTNDVSTFDVLIDAFNAPRQQEILHQKSVRHLVEIVSTTQVRLVVVGGAGSLYIDEDRHTQLYQTPTFPPVAFPTSSNMAASLEFLKESSDISWLYVSPSANFIPDGPLLNHYQVGTDQLQVDKAGKSEISYADYAVALMDEIESPKYQNQQINVVW</sequence>
<dbReference type="InterPro" id="IPR051606">
    <property type="entry name" value="Polyketide_Oxido-like"/>
</dbReference>
<dbReference type="eggNOG" id="COG2910">
    <property type="taxonomic scope" value="Bacteria"/>
</dbReference>
<evidence type="ECO:0000313" key="3">
    <source>
        <dbReference type="Proteomes" id="UP000005444"/>
    </source>
</evidence>
<keyword evidence="3" id="KW-1185">Reference proteome</keyword>
<dbReference type="SUPFAM" id="SSF51735">
    <property type="entry name" value="NAD(P)-binding Rossmann-fold domains"/>
    <property type="match status" value="1"/>
</dbReference>
<evidence type="ECO:0000313" key="2">
    <source>
        <dbReference type="EMBL" id="AEV94712.1"/>
    </source>
</evidence>
<dbReference type="InterPro" id="IPR016040">
    <property type="entry name" value="NAD(P)-bd_dom"/>
</dbReference>
<dbReference type="KEGG" id="pce:PECL_407"/>
<dbReference type="Proteomes" id="UP000005444">
    <property type="component" value="Chromosome"/>
</dbReference>
<dbReference type="STRING" id="701521.PECL_407"/>